<dbReference type="GO" id="GO:0003824">
    <property type="term" value="F:catalytic activity"/>
    <property type="evidence" value="ECO:0007669"/>
    <property type="project" value="InterPro"/>
</dbReference>
<sequence>RGAWPGTFEQRFDHLLTPWTRAGAEMRGLNLRHEVSFQGGDGYLHFATPVLADATMAAWGVHIFKPVDEASKTDPFYTRTDLVWDFYRALRAWHERLFVNPDYGRLLGAFSSGLTVKAGSRPKRRAAGPTGPRSLRAISHNATLQQLSVPANTAAGIGS</sequence>
<dbReference type="SUPFAM" id="SSF51621">
    <property type="entry name" value="Phosphoenolpyruvate/pyruvate domain"/>
    <property type="match status" value="1"/>
</dbReference>
<name>A0A3B9H3X0_9PROT</name>
<dbReference type="InterPro" id="IPR015813">
    <property type="entry name" value="Pyrv/PenolPyrv_kinase-like_dom"/>
</dbReference>
<organism evidence="1 2">
    <name type="scientific">Hyphomonas adhaerens</name>
    <dbReference type="NCBI Taxonomy" id="81029"/>
    <lineage>
        <taxon>Bacteria</taxon>
        <taxon>Pseudomonadati</taxon>
        <taxon>Pseudomonadota</taxon>
        <taxon>Alphaproteobacteria</taxon>
        <taxon>Hyphomonadales</taxon>
        <taxon>Hyphomonadaceae</taxon>
        <taxon>Hyphomonas</taxon>
    </lineage>
</organism>
<reference evidence="1 2" key="1">
    <citation type="journal article" date="2018" name="Nat. Biotechnol.">
        <title>A standardized bacterial taxonomy based on genome phylogeny substantially revises the tree of life.</title>
        <authorList>
            <person name="Parks D.H."/>
            <person name="Chuvochina M."/>
            <person name="Waite D.W."/>
            <person name="Rinke C."/>
            <person name="Skarshewski A."/>
            <person name="Chaumeil P.A."/>
            <person name="Hugenholtz P."/>
        </authorList>
    </citation>
    <scope>NUCLEOTIDE SEQUENCE [LARGE SCALE GENOMIC DNA]</scope>
    <source>
        <strain evidence="1">UBA8733</strain>
    </source>
</reference>
<dbReference type="Proteomes" id="UP000259610">
    <property type="component" value="Unassembled WGS sequence"/>
</dbReference>
<gene>
    <name evidence="1" type="ORF">DCG58_19700</name>
</gene>
<protein>
    <submittedName>
        <fullName evidence="1">Phosphoenolpyruvate carboxylase</fullName>
    </submittedName>
</protein>
<dbReference type="AlphaFoldDB" id="A0A3B9H3X0"/>
<dbReference type="EMBL" id="DMAN01000448">
    <property type="protein sequence ID" value="HAE29390.1"/>
    <property type="molecule type" value="Genomic_DNA"/>
</dbReference>
<evidence type="ECO:0000313" key="2">
    <source>
        <dbReference type="Proteomes" id="UP000259610"/>
    </source>
</evidence>
<feature type="non-terminal residue" evidence="1">
    <location>
        <position position="159"/>
    </location>
</feature>
<comment type="caution">
    <text evidence="1">The sequence shown here is derived from an EMBL/GenBank/DDBJ whole genome shotgun (WGS) entry which is preliminary data.</text>
</comment>
<evidence type="ECO:0000313" key="1">
    <source>
        <dbReference type="EMBL" id="HAE29390.1"/>
    </source>
</evidence>
<feature type="non-terminal residue" evidence="1">
    <location>
        <position position="1"/>
    </location>
</feature>
<accession>A0A3B9H3X0</accession>
<keyword evidence="1" id="KW-0670">Pyruvate</keyword>
<proteinExistence type="predicted"/>